<evidence type="ECO:0000313" key="2">
    <source>
        <dbReference type="EMBL" id="GLD57955.1"/>
    </source>
</evidence>
<dbReference type="Proteomes" id="UP001279410">
    <property type="component" value="Unassembled WGS sequence"/>
</dbReference>
<comment type="caution">
    <text evidence="2">The sequence shown here is derived from an EMBL/GenBank/DDBJ whole genome shotgun (WGS) entry which is preliminary data.</text>
</comment>
<dbReference type="AlphaFoldDB" id="A0AAD3MPJ6"/>
<sequence>MEVTEDQQAAEAAHSSRPSAMAGLTRAIMMGRLLGYDLDKTLGVGTLLWSTCSTTYSLGKVRLWSKTKAGPSGWSLLFPSACMMVQHPSVRCASAVIDHGHQLCLVTWSWEAGGDMYGCIMKHDGGLSEERPEARKAWCFEKQASSSSPTWLWQRFQPGKKLQHLLRLLAYSAPEILLGGEYDAPAVACQRKTADPSFSAWCWGHEPSLHNWALESNQYNHITATYFLLAERMLRERQEKEQHSQTRSPSPSKAQFRQSNMEVDVHQDVSDGLGGQPSHPGATVPCP</sequence>
<protein>
    <submittedName>
        <fullName evidence="2">SNF-related serine/threonine-protein kinase-like isoform X1</fullName>
    </submittedName>
</protein>
<organism evidence="2 3">
    <name type="scientific">Lates japonicus</name>
    <name type="common">Japanese lates</name>
    <dbReference type="NCBI Taxonomy" id="270547"/>
    <lineage>
        <taxon>Eukaryota</taxon>
        <taxon>Metazoa</taxon>
        <taxon>Chordata</taxon>
        <taxon>Craniata</taxon>
        <taxon>Vertebrata</taxon>
        <taxon>Euteleostomi</taxon>
        <taxon>Actinopterygii</taxon>
        <taxon>Neopterygii</taxon>
        <taxon>Teleostei</taxon>
        <taxon>Neoteleostei</taxon>
        <taxon>Acanthomorphata</taxon>
        <taxon>Carangaria</taxon>
        <taxon>Carangaria incertae sedis</taxon>
        <taxon>Centropomidae</taxon>
        <taxon>Lates</taxon>
    </lineage>
</organism>
<feature type="region of interest" description="Disordered" evidence="1">
    <location>
        <begin position="237"/>
        <end position="287"/>
    </location>
</feature>
<gene>
    <name evidence="2" type="ORF">AKAME5_001011700</name>
</gene>
<dbReference type="EMBL" id="BRZM01000031">
    <property type="protein sequence ID" value="GLD57955.1"/>
    <property type="molecule type" value="Genomic_DNA"/>
</dbReference>
<evidence type="ECO:0000256" key="1">
    <source>
        <dbReference type="SAM" id="MobiDB-lite"/>
    </source>
</evidence>
<keyword evidence="2" id="KW-0808">Transferase</keyword>
<keyword evidence="2" id="KW-0418">Kinase</keyword>
<name>A0AAD3MPJ6_LATJO</name>
<reference evidence="2" key="1">
    <citation type="submission" date="2022-08" db="EMBL/GenBank/DDBJ databases">
        <title>Genome sequencing of akame (Lates japonicus).</title>
        <authorList>
            <person name="Hashiguchi Y."/>
            <person name="Takahashi H."/>
        </authorList>
    </citation>
    <scope>NUCLEOTIDE SEQUENCE</scope>
    <source>
        <strain evidence="2">Kochi</strain>
    </source>
</reference>
<proteinExistence type="predicted"/>
<feature type="compositionally biased region" description="Polar residues" evidence="1">
    <location>
        <begin position="245"/>
        <end position="261"/>
    </location>
</feature>
<dbReference type="GO" id="GO:0016301">
    <property type="term" value="F:kinase activity"/>
    <property type="evidence" value="ECO:0007669"/>
    <property type="project" value="UniProtKB-KW"/>
</dbReference>
<evidence type="ECO:0000313" key="3">
    <source>
        <dbReference type="Proteomes" id="UP001279410"/>
    </source>
</evidence>
<keyword evidence="3" id="KW-1185">Reference proteome</keyword>
<accession>A0AAD3MPJ6</accession>